<proteinExistence type="predicted"/>
<name>A0A1I7Y5M8_9BILA</name>
<dbReference type="Proteomes" id="UP000095287">
    <property type="component" value="Unplaced"/>
</dbReference>
<accession>A0A1I7Y5M8</accession>
<keyword evidence="1" id="KW-1185">Reference proteome</keyword>
<protein>
    <submittedName>
        <fullName evidence="2">Secreted protein</fullName>
    </submittedName>
</protein>
<organism evidence="1 2">
    <name type="scientific">Steinernema glaseri</name>
    <dbReference type="NCBI Taxonomy" id="37863"/>
    <lineage>
        <taxon>Eukaryota</taxon>
        <taxon>Metazoa</taxon>
        <taxon>Ecdysozoa</taxon>
        <taxon>Nematoda</taxon>
        <taxon>Chromadorea</taxon>
        <taxon>Rhabditida</taxon>
        <taxon>Tylenchina</taxon>
        <taxon>Panagrolaimomorpha</taxon>
        <taxon>Strongyloidoidea</taxon>
        <taxon>Steinernematidae</taxon>
        <taxon>Steinernema</taxon>
    </lineage>
</organism>
<evidence type="ECO:0000313" key="2">
    <source>
        <dbReference type="WBParaSite" id="L893_g12986.t1"/>
    </source>
</evidence>
<reference evidence="2" key="1">
    <citation type="submission" date="2016-11" db="UniProtKB">
        <authorList>
            <consortium name="WormBaseParasite"/>
        </authorList>
    </citation>
    <scope>IDENTIFICATION</scope>
</reference>
<dbReference type="AlphaFoldDB" id="A0A1I7Y5M8"/>
<dbReference type="WBParaSite" id="L893_g12986.t1">
    <property type="protein sequence ID" value="L893_g12986.t1"/>
    <property type="gene ID" value="L893_g12986"/>
</dbReference>
<sequence length="156" mass="17691">MRPLSTLFTCRRTKRLPVSYWTELVAVKWISRFPSFSTAYKLSEVVESQLFRSSYLLWLPLLTLATVAHGQYAAVGGIFKELRTKTFQWPATSYSPFVQALLAPHQHPVPAFQHGTRYFAFSHVIPGLFAANRVPRVIPHGPPRVVSYQPALSLYG</sequence>
<evidence type="ECO:0000313" key="1">
    <source>
        <dbReference type="Proteomes" id="UP000095287"/>
    </source>
</evidence>